<evidence type="ECO:0000259" key="9">
    <source>
        <dbReference type="Pfam" id="PF24779"/>
    </source>
</evidence>
<dbReference type="GeneTree" id="ENSGT00940000153117"/>
<dbReference type="GO" id="GO:0006364">
    <property type="term" value="P:rRNA processing"/>
    <property type="evidence" value="ECO:0007669"/>
    <property type="project" value="UniProtKB-KW"/>
</dbReference>
<reference evidence="10" key="3">
    <citation type="submission" date="2025-08" db="UniProtKB">
        <authorList>
            <consortium name="Ensembl"/>
        </authorList>
    </citation>
    <scope>IDENTIFICATION</scope>
</reference>
<dbReference type="HOGENOM" id="CLU_053567_3_0_1"/>
<dbReference type="GO" id="GO:0070181">
    <property type="term" value="F:small ribosomal subunit rRNA binding"/>
    <property type="evidence" value="ECO:0000318"/>
    <property type="project" value="GO_Central"/>
</dbReference>
<dbReference type="Proteomes" id="UP000008144">
    <property type="component" value="Chromosome 1"/>
</dbReference>
<evidence type="ECO:0000256" key="7">
    <source>
        <dbReference type="ARBA" id="ARBA00071400"/>
    </source>
</evidence>
<dbReference type="InParanoid" id="F6Y4F7"/>
<keyword evidence="2" id="KW-0690">Ribosome biogenesis</keyword>
<evidence type="ECO:0000313" key="10">
    <source>
        <dbReference type="Ensembl" id="ENSCINP00000023420.2"/>
    </source>
</evidence>
<keyword evidence="4" id="KW-0539">Nucleus</keyword>
<comment type="similarity">
    <text evidence="6">Belongs to the UTP23/FCF1 family. UTP23 subfamily.</text>
</comment>
<dbReference type="GO" id="GO:0032040">
    <property type="term" value="C:small-subunit processome"/>
    <property type="evidence" value="ECO:0000318"/>
    <property type="project" value="GO_Central"/>
</dbReference>
<dbReference type="PANTHER" id="PTHR12416">
    <property type="entry name" value="RRNA-PROCESSING PROTEIN UTP23 HOMOLOG"/>
    <property type="match status" value="1"/>
</dbReference>
<reference evidence="10" key="2">
    <citation type="journal article" date="2008" name="Genome Biol.">
        <title>Improved genome assembly and evidence-based global gene model set for the chordate Ciona intestinalis: new insight into intron and operon populations.</title>
        <authorList>
            <person name="Satou Y."/>
            <person name="Mineta K."/>
            <person name="Ogasawara M."/>
            <person name="Sasakura Y."/>
            <person name="Shoguchi E."/>
            <person name="Ueno K."/>
            <person name="Yamada L."/>
            <person name="Matsumoto J."/>
            <person name="Wasserscheid J."/>
            <person name="Dewar K."/>
            <person name="Wiley G.B."/>
            <person name="Macmil S.L."/>
            <person name="Roe B.A."/>
            <person name="Zeller R.W."/>
            <person name="Hastings K.E."/>
            <person name="Lemaire P."/>
            <person name="Lindquist E."/>
            <person name="Endo T."/>
            <person name="Hotta K."/>
            <person name="Inaba K."/>
        </authorList>
    </citation>
    <scope>NUCLEOTIDE SEQUENCE [LARGE SCALE GENOMIC DNA]</scope>
    <source>
        <strain evidence="10">wild type</strain>
    </source>
</reference>
<dbReference type="Pfam" id="PF24779">
    <property type="entry name" value="UTP23_sensor"/>
    <property type="match status" value="1"/>
</dbReference>
<keyword evidence="3" id="KW-0698">rRNA processing</keyword>
<name>F6Y4F7_CIOIN</name>
<dbReference type="Ensembl" id="ENSCINT00000023666.2">
    <property type="protein sequence ID" value="ENSCINP00000023420.2"/>
    <property type="gene ID" value="ENSCING00000012577.2"/>
</dbReference>
<feature type="domain" description="UTP23 sensor motif region" evidence="9">
    <location>
        <begin position="196"/>
        <end position="214"/>
    </location>
</feature>
<reference evidence="11" key="1">
    <citation type="journal article" date="2002" name="Science">
        <title>The draft genome of Ciona intestinalis: insights into chordate and vertebrate origins.</title>
        <authorList>
            <person name="Dehal P."/>
            <person name="Satou Y."/>
            <person name="Campbell R.K."/>
            <person name="Chapman J."/>
            <person name="Degnan B."/>
            <person name="De Tomaso A."/>
            <person name="Davidson B."/>
            <person name="Di Gregorio A."/>
            <person name="Gelpke M."/>
            <person name="Goodstein D.M."/>
            <person name="Harafuji N."/>
            <person name="Hastings K.E."/>
            <person name="Ho I."/>
            <person name="Hotta K."/>
            <person name="Huang W."/>
            <person name="Kawashima T."/>
            <person name="Lemaire P."/>
            <person name="Martinez D."/>
            <person name="Meinertzhagen I.A."/>
            <person name="Necula S."/>
            <person name="Nonaka M."/>
            <person name="Putnam N."/>
            <person name="Rash S."/>
            <person name="Saiga H."/>
            <person name="Satake M."/>
            <person name="Terry A."/>
            <person name="Yamada L."/>
            <person name="Wang H.G."/>
            <person name="Awazu S."/>
            <person name="Azumi K."/>
            <person name="Boore J."/>
            <person name="Branno M."/>
            <person name="Chin-Bow S."/>
            <person name="DeSantis R."/>
            <person name="Doyle S."/>
            <person name="Francino P."/>
            <person name="Keys D.N."/>
            <person name="Haga S."/>
            <person name="Hayashi H."/>
            <person name="Hino K."/>
            <person name="Imai K.S."/>
            <person name="Inaba K."/>
            <person name="Kano S."/>
            <person name="Kobayashi K."/>
            <person name="Kobayashi M."/>
            <person name="Lee B.I."/>
            <person name="Makabe K.W."/>
            <person name="Manohar C."/>
            <person name="Matassi G."/>
            <person name="Medina M."/>
            <person name="Mochizuki Y."/>
            <person name="Mount S."/>
            <person name="Morishita T."/>
            <person name="Miura S."/>
            <person name="Nakayama A."/>
            <person name="Nishizaka S."/>
            <person name="Nomoto H."/>
            <person name="Ohta F."/>
            <person name="Oishi K."/>
            <person name="Rigoutsos I."/>
            <person name="Sano M."/>
            <person name="Sasaki A."/>
            <person name="Sasakura Y."/>
            <person name="Shoguchi E."/>
            <person name="Shin-i T."/>
            <person name="Spagnuolo A."/>
            <person name="Stainier D."/>
            <person name="Suzuki M.M."/>
            <person name="Tassy O."/>
            <person name="Takatori N."/>
            <person name="Tokuoka M."/>
            <person name="Yagi K."/>
            <person name="Yoshizaki F."/>
            <person name="Wada S."/>
            <person name="Zhang C."/>
            <person name="Hyatt P.D."/>
            <person name="Larimer F."/>
            <person name="Detter C."/>
            <person name="Doggett N."/>
            <person name="Glavina T."/>
            <person name="Hawkins T."/>
            <person name="Richardson P."/>
            <person name="Lucas S."/>
            <person name="Kohara Y."/>
            <person name="Levine M."/>
            <person name="Satoh N."/>
            <person name="Rokhsar D.S."/>
        </authorList>
    </citation>
    <scope>NUCLEOTIDE SEQUENCE [LARGE SCALE GENOMIC DNA]</scope>
</reference>
<feature type="region of interest" description="Disordered" evidence="8">
    <location>
        <begin position="186"/>
        <end position="222"/>
    </location>
</feature>
<protein>
    <recommendedName>
        <fullName evidence="7">rRNA-processing protein UTP23 homolog</fullName>
    </recommendedName>
</protein>
<comment type="function">
    <text evidence="5">Involved in rRNA-processing and ribosome biogenesis.</text>
</comment>
<evidence type="ECO:0000256" key="3">
    <source>
        <dbReference type="ARBA" id="ARBA00022552"/>
    </source>
</evidence>
<accession>F6Y4F7</accession>
<dbReference type="EMBL" id="EAAA01000293">
    <property type="status" value="NOT_ANNOTATED_CDS"/>
    <property type="molecule type" value="Genomic_DNA"/>
</dbReference>
<reference evidence="10" key="4">
    <citation type="submission" date="2025-09" db="UniProtKB">
        <authorList>
            <consortium name="Ensembl"/>
        </authorList>
    </citation>
    <scope>IDENTIFICATION</scope>
</reference>
<organism evidence="10 11">
    <name type="scientific">Ciona intestinalis</name>
    <name type="common">Transparent sea squirt</name>
    <name type="synonym">Ascidia intestinalis</name>
    <dbReference type="NCBI Taxonomy" id="7719"/>
    <lineage>
        <taxon>Eukaryota</taxon>
        <taxon>Metazoa</taxon>
        <taxon>Chordata</taxon>
        <taxon>Tunicata</taxon>
        <taxon>Ascidiacea</taxon>
        <taxon>Phlebobranchia</taxon>
        <taxon>Cionidae</taxon>
        <taxon>Ciona</taxon>
    </lineage>
</organism>
<evidence type="ECO:0000256" key="2">
    <source>
        <dbReference type="ARBA" id="ARBA00022517"/>
    </source>
</evidence>
<comment type="subcellular location">
    <subcellularLocation>
        <location evidence="1">Nucleus</location>
        <location evidence="1">Nucleolus</location>
    </subcellularLocation>
</comment>
<dbReference type="InterPro" id="IPR029060">
    <property type="entry name" value="PIN-like_dom_sf"/>
</dbReference>
<sequence length="222" mass="25083">MKIKRQKQARSALNIYKHIFKFHEPYLVLADGTFCQAALKAKIQIKDHISKYLNTTVKCCTTRCVLAELELLGNEMHGAKMVAQRFQLRSCSHRNSPVPAAECLKSLIKDHESGRYFIATQDMALTKIAKTIPGVPVLYVFQSHIVLDKPSRATENHIKAVSKEKLSTSEAEKKSLKLMKEDANIIHGERTVKQGRKRKRAKGPNPLSCKKKKKTVSNKKTS</sequence>
<evidence type="ECO:0000256" key="8">
    <source>
        <dbReference type="SAM" id="MobiDB-lite"/>
    </source>
</evidence>
<evidence type="ECO:0000256" key="5">
    <source>
        <dbReference type="ARBA" id="ARBA00037300"/>
    </source>
</evidence>
<dbReference type="GO" id="GO:0005730">
    <property type="term" value="C:nucleolus"/>
    <property type="evidence" value="ECO:0000318"/>
    <property type="project" value="GO_Central"/>
</dbReference>
<dbReference type="KEGG" id="cin:100180912"/>
<dbReference type="OMA" id="CCMQALY"/>
<dbReference type="AlphaFoldDB" id="F6Y4F7"/>
<dbReference type="Gene3D" id="3.40.50.1010">
    <property type="entry name" value="5'-nuclease"/>
    <property type="match status" value="1"/>
</dbReference>
<dbReference type="InterPro" id="IPR057776">
    <property type="entry name" value="UTP23_sensor"/>
</dbReference>
<dbReference type="InterPro" id="IPR006984">
    <property type="entry name" value="Fcf1/UTP23"/>
</dbReference>
<gene>
    <name evidence="10" type="primary">LOC100180912</name>
</gene>
<evidence type="ECO:0000256" key="6">
    <source>
        <dbReference type="ARBA" id="ARBA00038503"/>
    </source>
</evidence>
<dbReference type="GeneID" id="100180912"/>
<dbReference type="SUPFAM" id="SSF88723">
    <property type="entry name" value="PIN domain-like"/>
    <property type="match status" value="1"/>
</dbReference>
<evidence type="ECO:0000256" key="1">
    <source>
        <dbReference type="ARBA" id="ARBA00004604"/>
    </source>
</evidence>
<dbReference type="CDD" id="cd09866">
    <property type="entry name" value="PIN_Fcf1-Utp23-H"/>
    <property type="match status" value="1"/>
</dbReference>
<feature type="compositionally biased region" description="Basic residues" evidence="8">
    <location>
        <begin position="193"/>
        <end position="202"/>
    </location>
</feature>
<dbReference type="STRING" id="7719.ENSCINP00000023420"/>
<dbReference type="Pfam" id="PF04900">
    <property type="entry name" value="Fcf1"/>
    <property type="match status" value="1"/>
</dbReference>
<keyword evidence="11" id="KW-1185">Reference proteome</keyword>
<evidence type="ECO:0000313" key="11">
    <source>
        <dbReference type="Proteomes" id="UP000008144"/>
    </source>
</evidence>
<dbReference type="OrthoDB" id="25675at2759"/>
<proteinExistence type="inferred from homology"/>
<feature type="compositionally biased region" description="Basic residues" evidence="8">
    <location>
        <begin position="209"/>
        <end position="222"/>
    </location>
</feature>
<dbReference type="RefSeq" id="XP_002119311.1">
    <property type="nucleotide sequence ID" value="XM_002119275.5"/>
</dbReference>
<dbReference type="FunFam" id="3.40.50.1010:FF:000006">
    <property type="entry name" value="rRNA-processing protein UTP23 homolog"/>
    <property type="match status" value="1"/>
</dbReference>
<evidence type="ECO:0000256" key="4">
    <source>
        <dbReference type="ARBA" id="ARBA00023242"/>
    </source>
</evidence>
<dbReference type="FunCoup" id="F6Y4F7">
    <property type="interactions" value="378"/>
</dbReference>
<accession>A0A1W2W5H7</accession>